<dbReference type="InterPro" id="IPR041233">
    <property type="entry name" value="Melibiase_C"/>
</dbReference>
<evidence type="ECO:0000313" key="8">
    <source>
        <dbReference type="Proteomes" id="UP000199041"/>
    </source>
</evidence>
<name>A0A1H4A305_9BACT</name>
<dbReference type="GO" id="GO:0004557">
    <property type="term" value="F:alpha-galactosidase activity"/>
    <property type="evidence" value="ECO:0007669"/>
    <property type="project" value="UniProtKB-EC"/>
</dbReference>
<dbReference type="InterPro" id="IPR000111">
    <property type="entry name" value="Glyco_hydro_27/36_CS"/>
</dbReference>
<dbReference type="SUPFAM" id="SSF51445">
    <property type="entry name" value="(Trans)glycosidases"/>
    <property type="match status" value="1"/>
</dbReference>
<dbReference type="CDD" id="cd14792">
    <property type="entry name" value="GH27"/>
    <property type="match status" value="1"/>
</dbReference>
<dbReference type="InterPro" id="IPR013780">
    <property type="entry name" value="Glyco_hydro_b"/>
</dbReference>
<dbReference type="PANTHER" id="PTHR11452">
    <property type="entry name" value="ALPHA-GALACTOSIDASE/ALPHA-N-ACETYLGALACTOSAMINIDASE"/>
    <property type="match status" value="1"/>
</dbReference>
<evidence type="ECO:0000256" key="5">
    <source>
        <dbReference type="RuleBase" id="RU361168"/>
    </source>
</evidence>
<dbReference type="SUPFAM" id="SSF51011">
    <property type="entry name" value="Glycosyl hydrolase domain"/>
    <property type="match status" value="1"/>
</dbReference>
<dbReference type="PROSITE" id="PS00512">
    <property type="entry name" value="ALPHA_GALACTOSIDASE"/>
    <property type="match status" value="1"/>
</dbReference>
<reference evidence="7 8" key="1">
    <citation type="submission" date="2016-10" db="EMBL/GenBank/DDBJ databases">
        <authorList>
            <person name="de Groot N.N."/>
        </authorList>
    </citation>
    <scope>NUCLEOTIDE SEQUENCE [LARGE SCALE GENOMIC DNA]</scope>
    <source>
        <strain evidence="7 8">Vu-144</strain>
    </source>
</reference>
<dbReference type="Gene3D" id="3.20.20.70">
    <property type="entry name" value="Aldolase class I"/>
    <property type="match status" value="1"/>
</dbReference>
<accession>A0A1H4A305</accession>
<dbReference type="Gene3D" id="2.60.40.1180">
    <property type="entry name" value="Golgi alpha-mannosidase II"/>
    <property type="match status" value="1"/>
</dbReference>
<protein>
    <recommendedName>
        <fullName evidence="5">Alpha-galactosidase</fullName>
        <ecNumber evidence="5">3.2.1.22</ecNumber>
    </recommendedName>
    <alternativeName>
        <fullName evidence="5">Melibiase</fullName>
    </alternativeName>
</protein>
<keyword evidence="5" id="KW-1015">Disulfide bond</keyword>
<evidence type="ECO:0000256" key="4">
    <source>
        <dbReference type="ARBA" id="ARBA00023295"/>
    </source>
</evidence>
<keyword evidence="2" id="KW-0732">Signal</keyword>
<dbReference type="AlphaFoldDB" id="A0A1H4A305"/>
<gene>
    <name evidence="7" type="ORF">SAMN05192529_11331</name>
</gene>
<dbReference type="Pfam" id="PF16499">
    <property type="entry name" value="Melibiase_2"/>
    <property type="match status" value="1"/>
</dbReference>
<comment type="similarity">
    <text evidence="1 5">Belongs to the glycosyl hydrolase 27 family.</text>
</comment>
<dbReference type="PANTHER" id="PTHR11452:SF75">
    <property type="entry name" value="ALPHA-GALACTOSIDASE MEL1"/>
    <property type="match status" value="1"/>
</dbReference>
<dbReference type="EMBL" id="FNQY01000013">
    <property type="protein sequence ID" value="SEA30395.1"/>
    <property type="molecule type" value="Genomic_DNA"/>
</dbReference>
<evidence type="ECO:0000256" key="3">
    <source>
        <dbReference type="ARBA" id="ARBA00022801"/>
    </source>
</evidence>
<dbReference type="STRING" id="551991.SAMN05192529_11331"/>
<dbReference type="InterPro" id="IPR002241">
    <property type="entry name" value="Glyco_hydro_27"/>
</dbReference>
<dbReference type="EC" id="3.2.1.22" evidence="5"/>
<dbReference type="GO" id="GO:0005975">
    <property type="term" value="P:carbohydrate metabolic process"/>
    <property type="evidence" value="ECO:0007669"/>
    <property type="project" value="InterPro"/>
</dbReference>
<sequence>MSNLFFHHNFLNMHFPSWDIKLKTKAFLMAAALCFTGITGFSQRSHLAPTPPMGYMTWNFYADHITEQDVKSIADAMVTNGLVRLGYDYIFIDDGWQGGRDNRNNIIPDPIKFPSGIKALADYVHSKGIKLGIYSDAAPLTCAGYTASLHFEQQDAKTFASWGIDYLKYDYCGAPSDKETAMKRYKTMADALSNSGRDIVFGICEWGGRQPWTWGSEVGGNLWRIDGDIRDKWSASFDAPGTPTGGIGILDAVNRNADLVAYAKPGAWNDPDMLVVGLYGKKGPSGDLGGIGCNDIEYQSQMSLWCLQAAPLMITCDVANMNAATKRILTNKEILAIDQDPLGKQAERKINDNNWQVYLKTLSDGSYAIGILNTDSTARKYNLALSQIGLSGKYTTLNVWTGEQKKNQSKLMYEVKAHETIVLKLKQ</sequence>
<keyword evidence="8" id="KW-1185">Reference proteome</keyword>
<evidence type="ECO:0000313" key="7">
    <source>
        <dbReference type="EMBL" id="SEA30395.1"/>
    </source>
</evidence>
<dbReference type="RefSeq" id="WP_211481827.1">
    <property type="nucleotide sequence ID" value="NZ_FNQY01000013.1"/>
</dbReference>
<dbReference type="InterPro" id="IPR013785">
    <property type="entry name" value="Aldolase_TIM"/>
</dbReference>
<dbReference type="InterPro" id="IPR017853">
    <property type="entry name" value="GH"/>
</dbReference>
<keyword evidence="4 5" id="KW-0326">Glycosidase</keyword>
<dbReference type="FunFam" id="3.20.20.70:FF:000197">
    <property type="entry name" value="Alpha-galactosidase"/>
    <property type="match status" value="1"/>
</dbReference>
<keyword evidence="3 5" id="KW-0378">Hydrolase</keyword>
<proteinExistence type="inferred from homology"/>
<dbReference type="PRINTS" id="PR00740">
    <property type="entry name" value="GLHYDRLASE27"/>
</dbReference>
<evidence type="ECO:0000259" key="6">
    <source>
        <dbReference type="Pfam" id="PF17801"/>
    </source>
</evidence>
<comment type="catalytic activity">
    <reaction evidence="5">
        <text>Hydrolysis of terminal, non-reducing alpha-D-galactose residues in alpha-D-galactosides, including galactose oligosaccharides, galactomannans and galactolipids.</text>
        <dbReference type="EC" id="3.2.1.22"/>
    </reaction>
</comment>
<dbReference type="Pfam" id="PF17801">
    <property type="entry name" value="Melibiase_C"/>
    <property type="match status" value="1"/>
</dbReference>
<dbReference type="Proteomes" id="UP000199041">
    <property type="component" value="Unassembled WGS sequence"/>
</dbReference>
<evidence type="ECO:0000256" key="2">
    <source>
        <dbReference type="ARBA" id="ARBA00022729"/>
    </source>
</evidence>
<evidence type="ECO:0000256" key="1">
    <source>
        <dbReference type="ARBA" id="ARBA00009743"/>
    </source>
</evidence>
<feature type="domain" description="Alpha galactosidase C-terminal" evidence="6">
    <location>
        <begin position="352"/>
        <end position="425"/>
    </location>
</feature>
<organism evidence="7 8">
    <name type="scientific">Arachidicoccus rhizosphaerae</name>
    <dbReference type="NCBI Taxonomy" id="551991"/>
    <lineage>
        <taxon>Bacteria</taxon>
        <taxon>Pseudomonadati</taxon>
        <taxon>Bacteroidota</taxon>
        <taxon>Chitinophagia</taxon>
        <taxon>Chitinophagales</taxon>
        <taxon>Chitinophagaceae</taxon>
        <taxon>Arachidicoccus</taxon>
    </lineage>
</organism>